<evidence type="ECO:0000313" key="1">
    <source>
        <dbReference type="EMBL" id="SKA32748.1"/>
    </source>
</evidence>
<gene>
    <name evidence="1" type="ORF">SAMN04488128_103712</name>
</gene>
<sequence>MTRNSKIDGCGGNMPPLLAHVKIYFDQKGLPAKAAEGFYKYYKDRKWKTDKGCPILNWKVTATNWIWMHQQHKPLTIEMKLRLQVPASNDIRIAPFTTAGKHLPNRKKAPSK</sequence>
<dbReference type="Proteomes" id="UP000190367">
    <property type="component" value="Unassembled WGS sequence"/>
</dbReference>
<proteinExistence type="predicted"/>
<name>A0A1T4SXV5_9BACT</name>
<reference evidence="2" key="1">
    <citation type="submission" date="2017-02" db="EMBL/GenBank/DDBJ databases">
        <authorList>
            <person name="Varghese N."/>
            <person name="Submissions S."/>
        </authorList>
    </citation>
    <scope>NUCLEOTIDE SEQUENCE [LARGE SCALE GENOMIC DNA]</scope>
    <source>
        <strain evidence="2">DSM 22224</strain>
    </source>
</reference>
<dbReference type="STRING" id="634771.SAMN04488128_103712"/>
<keyword evidence="2" id="KW-1185">Reference proteome</keyword>
<dbReference type="RefSeq" id="WP_078671038.1">
    <property type="nucleotide sequence ID" value="NZ_FUWZ01000003.1"/>
</dbReference>
<accession>A0A1T4SXV5</accession>
<organism evidence="1 2">
    <name type="scientific">Chitinophaga eiseniae</name>
    <dbReference type="NCBI Taxonomy" id="634771"/>
    <lineage>
        <taxon>Bacteria</taxon>
        <taxon>Pseudomonadati</taxon>
        <taxon>Bacteroidota</taxon>
        <taxon>Chitinophagia</taxon>
        <taxon>Chitinophagales</taxon>
        <taxon>Chitinophagaceae</taxon>
        <taxon>Chitinophaga</taxon>
    </lineage>
</organism>
<evidence type="ECO:0000313" key="2">
    <source>
        <dbReference type="Proteomes" id="UP000190367"/>
    </source>
</evidence>
<dbReference type="AlphaFoldDB" id="A0A1T4SXV5"/>
<protein>
    <submittedName>
        <fullName evidence="1">Uncharacterized protein</fullName>
    </submittedName>
</protein>
<dbReference type="EMBL" id="FUWZ01000003">
    <property type="protein sequence ID" value="SKA32748.1"/>
    <property type="molecule type" value="Genomic_DNA"/>
</dbReference>
<dbReference type="OrthoDB" id="1442826at2"/>